<dbReference type="EMBL" id="MU005974">
    <property type="protein sequence ID" value="KAF2861237.1"/>
    <property type="molecule type" value="Genomic_DNA"/>
</dbReference>
<dbReference type="InterPro" id="IPR037045">
    <property type="entry name" value="S8pro/Inhibitor_I9_sf"/>
</dbReference>
<keyword evidence="2" id="KW-0732">Signal</keyword>
<keyword evidence="4" id="KW-1185">Reference proteome</keyword>
<evidence type="ECO:0000256" key="2">
    <source>
        <dbReference type="SAM" id="SignalP"/>
    </source>
</evidence>
<evidence type="ECO:0000313" key="3">
    <source>
        <dbReference type="EMBL" id="KAF2861237.1"/>
    </source>
</evidence>
<dbReference type="GO" id="GO:0042144">
    <property type="term" value="P:vacuole fusion, non-autophagic"/>
    <property type="evidence" value="ECO:0007669"/>
    <property type="project" value="TreeGrafter"/>
</dbReference>
<name>A0A6A7C1X9_9PEZI</name>
<feature type="chain" id="PRO_5025686689" description="Inhibitor I9 domain-containing protein" evidence="2">
    <location>
        <begin position="20"/>
        <end position="101"/>
    </location>
</feature>
<sequence length="101" mass="10874">MKFALNLFVIAFLTALALAAAPERQVIVSYPNDTPVSVLEQAKAAIVKAGGIIEHEYNIIKGFAAKAPAKALETVHTLGAKYNVLIEDDQVVHTNDDDEIV</sequence>
<dbReference type="SUPFAM" id="SSF54897">
    <property type="entry name" value="Protease propeptides/inhibitors"/>
    <property type="match status" value="1"/>
</dbReference>
<comment type="similarity">
    <text evidence="1">Belongs to the protease inhibitor I9 family.</text>
</comment>
<evidence type="ECO:0000256" key="1">
    <source>
        <dbReference type="ARBA" id="ARBA00038069"/>
    </source>
</evidence>
<dbReference type="PANTHER" id="PTHR28288">
    <property type="entry name" value="PROTEASE B INHIBITOR 2"/>
    <property type="match status" value="1"/>
</dbReference>
<reference evidence="3" key="1">
    <citation type="journal article" date="2020" name="Stud. Mycol.">
        <title>101 Dothideomycetes genomes: a test case for predicting lifestyles and emergence of pathogens.</title>
        <authorList>
            <person name="Haridas S."/>
            <person name="Albert R."/>
            <person name="Binder M."/>
            <person name="Bloem J."/>
            <person name="Labutti K."/>
            <person name="Salamov A."/>
            <person name="Andreopoulos B."/>
            <person name="Baker S."/>
            <person name="Barry K."/>
            <person name="Bills G."/>
            <person name="Bluhm B."/>
            <person name="Cannon C."/>
            <person name="Castanera R."/>
            <person name="Culley D."/>
            <person name="Daum C."/>
            <person name="Ezra D."/>
            <person name="Gonzalez J."/>
            <person name="Henrissat B."/>
            <person name="Kuo A."/>
            <person name="Liang C."/>
            <person name="Lipzen A."/>
            <person name="Lutzoni F."/>
            <person name="Magnuson J."/>
            <person name="Mondo S."/>
            <person name="Nolan M."/>
            <person name="Ohm R."/>
            <person name="Pangilinan J."/>
            <person name="Park H.-J."/>
            <person name="Ramirez L."/>
            <person name="Alfaro M."/>
            <person name="Sun H."/>
            <person name="Tritt A."/>
            <person name="Yoshinaga Y."/>
            <person name="Zwiers L.-H."/>
            <person name="Turgeon B."/>
            <person name="Goodwin S."/>
            <person name="Spatafora J."/>
            <person name="Crous P."/>
            <person name="Grigoriev I."/>
        </authorList>
    </citation>
    <scope>NUCLEOTIDE SEQUENCE</scope>
    <source>
        <strain evidence="3">CBS 480.64</strain>
    </source>
</reference>
<dbReference type="InterPro" id="IPR052471">
    <property type="entry name" value="PBI_I9"/>
</dbReference>
<dbReference type="Proteomes" id="UP000799421">
    <property type="component" value="Unassembled WGS sequence"/>
</dbReference>
<gene>
    <name evidence="3" type="ORF">K470DRAFT_246015</name>
</gene>
<dbReference type="GO" id="GO:0004866">
    <property type="term" value="F:endopeptidase inhibitor activity"/>
    <property type="evidence" value="ECO:0007669"/>
    <property type="project" value="TreeGrafter"/>
</dbReference>
<dbReference type="OrthoDB" id="3888684at2759"/>
<dbReference type="Gene3D" id="3.30.70.80">
    <property type="entry name" value="Peptidase S8 propeptide/proteinase inhibitor I9"/>
    <property type="match status" value="1"/>
</dbReference>
<dbReference type="FunFam" id="3.30.70.80:FF:000005">
    <property type="entry name" value="Proteinase inhibitor I2B"/>
    <property type="match status" value="1"/>
</dbReference>
<feature type="signal peptide" evidence="2">
    <location>
        <begin position="1"/>
        <end position="19"/>
    </location>
</feature>
<dbReference type="PANTHER" id="PTHR28288:SF1">
    <property type="entry name" value="INHIBITOR I9 DOMAIN-CONTAINING PROTEIN"/>
    <property type="match status" value="1"/>
</dbReference>
<dbReference type="AlphaFoldDB" id="A0A6A7C1X9"/>
<protein>
    <recommendedName>
        <fullName evidence="5">Inhibitor I9 domain-containing protein</fullName>
    </recommendedName>
</protein>
<proteinExistence type="inferred from homology"/>
<accession>A0A6A7C1X9</accession>
<evidence type="ECO:0000313" key="4">
    <source>
        <dbReference type="Proteomes" id="UP000799421"/>
    </source>
</evidence>
<organism evidence="3 4">
    <name type="scientific">Piedraia hortae CBS 480.64</name>
    <dbReference type="NCBI Taxonomy" id="1314780"/>
    <lineage>
        <taxon>Eukaryota</taxon>
        <taxon>Fungi</taxon>
        <taxon>Dikarya</taxon>
        <taxon>Ascomycota</taxon>
        <taxon>Pezizomycotina</taxon>
        <taxon>Dothideomycetes</taxon>
        <taxon>Dothideomycetidae</taxon>
        <taxon>Capnodiales</taxon>
        <taxon>Piedraiaceae</taxon>
        <taxon>Piedraia</taxon>
    </lineage>
</organism>
<evidence type="ECO:0008006" key="5">
    <source>
        <dbReference type="Google" id="ProtNLM"/>
    </source>
</evidence>